<dbReference type="InterPro" id="IPR011990">
    <property type="entry name" value="TPR-like_helical_dom_sf"/>
</dbReference>
<evidence type="ECO:0000256" key="1">
    <source>
        <dbReference type="PROSITE-ProRule" id="PRU00339"/>
    </source>
</evidence>
<keyword evidence="1" id="KW-0802">TPR repeat</keyword>
<feature type="region of interest" description="Disordered" evidence="2">
    <location>
        <begin position="1"/>
        <end position="20"/>
    </location>
</feature>
<evidence type="ECO:0000313" key="4">
    <source>
        <dbReference type="Proteomes" id="UP000612055"/>
    </source>
</evidence>
<sequence length="672" mass="69523">MKSILVKDSGPSRTVRGSGASRIHRSLSRVSFAVHEREDSSGPTLETKVSGLIDDDRDSGDGVAASVEARFAALGPVEPAAVADLLRTARTTVGLEADGGSSADTARAADALLTLLASGPGTPLSLRAAAAREELQVFEGTLADGGADVKVVEAMAGELEAVAEAVADAGKLREALILGLHSLALRAEALGAMSPLLAPSFLRLCALMWALGRLPQAELLARHAAHEALKEYGLQHRLPGDALVACGDVLGLQGRFEEARAHLRLALELRVKLMGRSTAETADVYMRLGELHQQHGMYDEAARLTRQALSTRKKLLGPTHPHSIHAAEALADILLLNKQFASAEQACTLVLSLHCETNGGNTSTPRGVAGLARLAAVQAGDGRSREAEATLKRAITGANKLYGTEHPTTLGLNLEVARLLLDRHEGTEVAQRTAEQMLRSCVRSASRTAGGGLASARPTAAGTASGMLGAAGGTGMRSGPSTLSGMRVGTGTGLALAPGAATEDALVALHAEAQSLLAELVARKGRHEEAERMYTQALDAYTRLYGTQHEATVKCMCGLAGVQAQRRRCQAGEGLARRALAAAQALLGGEHPTTAACWTALADNLAAAGEAQEASGAYGEARRILLAARGPEDEEAQRAGRMAEALSGGTRSPPGRGASARDSGVEVSAVAS</sequence>
<dbReference type="SMART" id="SM00028">
    <property type="entry name" value="TPR"/>
    <property type="match status" value="4"/>
</dbReference>
<protein>
    <recommendedName>
        <fullName evidence="5">Kinesin light chain</fullName>
    </recommendedName>
</protein>
<name>A0A835YF11_9CHLO</name>
<feature type="repeat" description="TPR" evidence="1">
    <location>
        <begin position="282"/>
        <end position="315"/>
    </location>
</feature>
<proteinExistence type="predicted"/>
<feature type="region of interest" description="Disordered" evidence="2">
    <location>
        <begin position="629"/>
        <end position="672"/>
    </location>
</feature>
<keyword evidence="4" id="KW-1185">Reference proteome</keyword>
<dbReference type="SUPFAM" id="SSF48452">
    <property type="entry name" value="TPR-like"/>
    <property type="match status" value="3"/>
</dbReference>
<comment type="caution">
    <text evidence="3">The sequence shown here is derived from an EMBL/GenBank/DDBJ whole genome shotgun (WGS) entry which is preliminary data.</text>
</comment>
<dbReference type="OrthoDB" id="431454at2759"/>
<dbReference type="Pfam" id="PF13424">
    <property type="entry name" value="TPR_12"/>
    <property type="match status" value="2"/>
</dbReference>
<dbReference type="PANTHER" id="PTHR46082">
    <property type="entry name" value="ATP/GTP-BINDING PROTEIN-RELATED"/>
    <property type="match status" value="1"/>
</dbReference>
<dbReference type="Pfam" id="PF13374">
    <property type="entry name" value="TPR_10"/>
    <property type="match status" value="1"/>
</dbReference>
<dbReference type="EMBL" id="JAEHOE010000001">
    <property type="protein sequence ID" value="KAG2501692.1"/>
    <property type="molecule type" value="Genomic_DNA"/>
</dbReference>
<gene>
    <name evidence="3" type="ORF">HYH03_000194</name>
</gene>
<dbReference type="AlphaFoldDB" id="A0A835YF11"/>
<organism evidence="3 4">
    <name type="scientific">Edaphochlamys debaryana</name>
    <dbReference type="NCBI Taxonomy" id="47281"/>
    <lineage>
        <taxon>Eukaryota</taxon>
        <taxon>Viridiplantae</taxon>
        <taxon>Chlorophyta</taxon>
        <taxon>core chlorophytes</taxon>
        <taxon>Chlorophyceae</taxon>
        <taxon>CS clade</taxon>
        <taxon>Chlamydomonadales</taxon>
        <taxon>Chlamydomonadales incertae sedis</taxon>
        <taxon>Edaphochlamys</taxon>
    </lineage>
</organism>
<dbReference type="PROSITE" id="PS50005">
    <property type="entry name" value="TPR"/>
    <property type="match status" value="1"/>
</dbReference>
<dbReference type="InterPro" id="IPR019734">
    <property type="entry name" value="TPR_rpt"/>
</dbReference>
<dbReference type="Proteomes" id="UP000612055">
    <property type="component" value="Unassembled WGS sequence"/>
</dbReference>
<dbReference type="InterPro" id="IPR053137">
    <property type="entry name" value="NLR-like"/>
</dbReference>
<dbReference type="PANTHER" id="PTHR46082:SF6">
    <property type="entry name" value="AAA+ ATPASE DOMAIN-CONTAINING PROTEIN-RELATED"/>
    <property type="match status" value="1"/>
</dbReference>
<reference evidence="3" key="1">
    <citation type="journal article" date="2020" name="bioRxiv">
        <title>Comparative genomics of Chlamydomonas.</title>
        <authorList>
            <person name="Craig R.J."/>
            <person name="Hasan A.R."/>
            <person name="Ness R.W."/>
            <person name="Keightley P.D."/>
        </authorList>
    </citation>
    <scope>NUCLEOTIDE SEQUENCE</scope>
    <source>
        <strain evidence="3">CCAP 11/70</strain>
    </source>
</reference>
<dbReference type="Gene3D" id="1.25.40.10">
    <property type="entry name" value="Tetratricopeptide repeat domain"/>
    <property type="match status" value="3"/>
</dbReference>
<evidence type="ECO:0000256" key="2">
    <source>
        <dbReference type="SAM" id="MobiDB-lite"/>
    </source>
</evidence>
<evidence type="ECO:0000313" key="3">
    <source>
        <dbReference type="EMBL" id="KAG2501692.1"/>
    </source>
</evidence>
<evidence type="ECO:0008006" key="5">
    <source>
        <dbReference type="Google" id="ProtNLM"/>
    </source>
</evidence>
<accession>A0A835YF11</accession>